<dbReference type="Pfam" id="PF04542">
    <property type="entry name" value="Sigma70_r2"/>
    <property type="match status" value="1"/>
</dbReference>
<accession>A0ABQ0AVP2</accession>
<dbReference type="RefSeq" id="WP_178302657.1">
    <property type="nucleotide sequence ID" value="NZ_BAABXL010000001.1"/>
</dbReference>
<dbReference type="Gene3D" id="1.10.10.10">
    <property type="entry name" value="Winged helix-like DNA-binding domain superfamily/Winged helix DNA-binding domain"/>
    <property type="match status" value="1"/>
</dbReference>
<dbReference type="InterPro" id="IPR013249">
    <property type="entry name" value="RNA_pol_sigma70_r4_t2"/>
</dbReference>
<dbReference type="InterPro" id="IPR013325">
    <property type="entry name" value="RNA_pol_sigma_r2"/>
</dbReference>
<evidence type="ECO:0000256" key="4">
    <source>
        <dbReference type="ARBA" id="ARBA00023163"/>
    </source>
</evidence>
<dbReference type="Gene3D" id="1.10.1740.10">
    <property type="match status" value="1"/>
</dbReference>
<evidence type="ECO:0000313" key="8">
    <source>
        <dbReference type="Proteomes" id="UP001600894"/>
    </source>
</evidence>
<evidence type="ECO:0000313" key="7">
    <source>
        <dbReference type="EMBL" id="GAA6268106.1"/>
    </source>
</evidence>
<evidence type="ECO:0000256" key="2">
    <source>
        <dbReference type="ARBA" id="ARBA00023015"/>
    </source>
</evidence>
<organism evidence="7 8">
    <name type="scientific">Enterocloster alcoholdehydrogenati</name>
    <dbReference type="NCBI Taxonomy" id="2547410"/>
    <lineage>
        <taxon>Bacteria</taxon>
        <taxon>Bacillati</taxon>
        <taxon>Bacillota</taxon>
        <taxon>Clostridia</taxon>
        <taxon>Lachnospirales</taxon>
        <taxon>Lachnospiraceae</taxon>
        <taxon>Enterocloster</taxon>
    </lineage>
</organism>
<dbReference type="InterPro" id="IPR039425">
    <property type="entry name" value="RNA_pol_sigma-70-like"/>
</dbReference>
<evidence type="ECO:0000256" key="1">
    <source>
        <dbReference type="ARBA" id="ARBA00010641"/>
    </source>
</evidence>
<name>A0ABQ0AVP2_9FIRM</name>
<protein>
    <submittedName>
        <fullName evidence="7">RNA polymerase sigma factor</fullName>
    </submittedName>
</protein>
<dbReference type="Proteomes" id="UP001600894">
    <property type="component" value="Unassembled WGS sequence"/>
</dbReference>
<dbReference type="SUPFAM" id="SSF88659">
    <property type="entry name" value="Sigma3 and sigma4 domains of RNA polymerase sigma factors"/>
    <property type="match status" value="1"/>
</dbReference>
<keyword evidence="3" id="KW-0731">Sigma factor</keyword>
<feature type="domain" description="RNA polymerase sigma-70 region 2" evidence="5">
    <location>
        <begin position="22"/>
        <end position="88"/>
    </location>
</feature>
<reference evidence="7 8" key="1">
    <citation type="submission" date="2024-04" db="EMBL/GenBank/DDBJ databases">
        <title>Defined microbial consortia suppress multidrug-resistant proinflammatory Enterobacteriaceae via ecological control.</title>
        <authorList>
            <person name="Furuichi M."/>
            <person name="Kawaguchi T."/>
            <person name="Pust M."/>
            <person name="Yasuma K."/>
            <person name="Plichta D."/>
            <person name="Hasegawa N."/>
            <person name="Ohya T."/>
            <person name="Bhattarai S."/>
            <person name="Sasajima S."/>
            <person name="Aoto Y."/>
            <person name="Tuganbaev T."/>
            <person name="Yaginuma M."/>
            <person name="Ueda M."/>
            <person name="Okahashi N."/>
            <person name="Amafuji K."/>
            <person name="Kiridooshi Y."/>
            <person name="Sugita K."/>
            <person name="Strazar M."/>
            <person name="Skelly A."/>
            <person name="Suda W."/>
            <person name="Hattori M."/>
            <person name="Nakamoto N."/>
            <person name="Caballero S."/>
            <person name="Norman J."/>
            <person name="Olle B."/>
            <person name="Tanoue T."/>
            <person name="Arita M."/>
            <person name="Bucci V."/>
            <person name="Atarashi K."/>
            <person name="Xavier R."/>
            <person name="Honda K."/>
        </authorList>
    </citation>
    <scope>NUCLEOTIDE SEQUENCE [LARGE SCALE GENOMIC DNA]</scope>
    <source>
        <strain evidence="8">f13</strain>
    </source>
</reference>
<keyword evidence="8" id="KW-1185">Reference proteome</keyword>
<dbReference type="InterPro" id="IPR036388">
    <property type="entry name" value="WH-like_DNA-bd_sf"/>
</dbReference>
<dbReference type="Pfam" id="PF08281">
    <property type="entry name" value="Sigma70_r4_2"/>
    <property type="match status" value="1"/>
</dbReference>
<feature type="domain" description="RNA polymerase sigma factor 70 region 4 type 2" evidence="6">
    <location>
        <begin position="116"/>
        <end position="168"/>
    </location>
</feature>
<evidence type="ECO:0000259" key="5">
    <source>
        <dbReference type="Pfam" id="PF04542"/>
    </source>
</evidence>
<dbReference type="InterPro" id="IPR013324">
    <property type="entry name" value="RNA_pol_sigma_r3/r4-like"/>
</dbReference>
<dbReference type="InterPro" id="IPR014284">
    <property type="entry name" value="RNA_pol_sigma-70_dom"/>
</dbReference>
<proteinExistence type="inferred from homology"/>
<gene>
    <name evidence="7" type="ORF">F130042H8_11660</name>
</gene>
<dbReference type="PANTHER" id="PTHR43133:SF62">
    <property type="entry name" value="RNA POLYMERASE SIGMA FACTOR SIGZ"/>
    <property type="match status" value="1"/>
</dbReference>
<comment type="caution">
    <text evidence="7">The sequence shown here is derived from an EMBL/GenBank/DDBJ whole genome shotgun (WGS) entry which is preliminary data.</text>
</comment>
<evidence type="ECO:0000259" key="6">
    <source>
        <dbReference type="Pfam" id="PF08281"/>
    </source>
</evidence>
<dbReference type="InterPro" id="IPR007627">
    <property type="entry name" value="RNA_pol_sigma70_r2"/>
</dbReference>
<evidence type="ECO:0000256" key="3">
    <source>
        <dbReference type="ARBA" id="ARBA00023082"/>
    </source>
</evidence>
<keyword evidence="2" id="KW-0805">Transcription regulation</keyword>
<sequence length="179" mass="20878">MIQEEWIQNIAEGDREAFRLFYQEAAGPVYSFILSLTKDPHEAEDLMQDTFLAVWDSASSYENQGKPLAWVFTIARHLCYMRFRQRKRETDLEGMEQEKREEGQVSLVLEQAADRRVLLDALDALREEDRQIVLLYAAAGLKHREVARAMNLPLATELSKYNRSMRKLQKILRNAEKDA</sequence>
<comment type="similarity">
    <text evidence="1">Belongs to the sigma-70 factor family. ECF subfamily.</text>
</comment>
<keyword evidence="4" id="KW-0804">Transcription</keyword>
<dbReference type="SUPFAM" id="SSF88946">
    <property type="entry name" value="Sigma2 domain of RNA polymerase sigma factors"/>
    <property type="match status" value="1"/>
</dbReference>
<dbReference type="PANTHER" id="PTHR43133">
    <property type="entry name" value="RNA POLYMERASE ECF-TYPE SIGMA FACTO"/>
    <property type="match status" value="1"/>
</dbReference>
<dbReference type="NCBIfam" id="TIGR02937">
    <property type="entry name" value="sigma70-ECF"/>
    <property type="match status" value="1"/>
</dbReference>
<dbReference type="EMBL" id="BAABXL010000001">
    <property type="protein sequence ID" value="GAA6268106.1"/>
    <property type="molecule type" value="Genomic_DNA"/>
</dbReference>